<feature type="region of interest" description="Disordered" evidence="2">
    <location>
        <begin position="1050"/>
        <end position="1108"/>
    </location>
</feature>
<dbReference type="Proteomes" id="UP000007796">
    <property type="component" value="Unassembled WGS sequence"/>
</dbReference>
<dbReference type="eggNOG" id="KOG3739">
    <property type="taxonomic scope" value="Eukaryota"/>
</dbReference>
<feature type="compositionally biased region" description="Low complexity" evidence="2">
    <location>
        <begin position="274"/>
        <end position="292"/>
    </location>
</feature>
<dbReference type="Gene3D" id="2.30.29.30">
    <property type="entry name" value="Pleckstrin-homology domain (PH domain)/Phosphotyrosine-binding domain (PTB)"/>
    <property type="match status" value="1"/>
</dbReference>
<feature type="compositionally biased region" description="Low complexity" evidence="2">
    <location>
        <begin position="703"/>
        <end position="730"/>
    </location>
</feature>
<feature type="compositionally biased region" description="Polar residues" evidence="2">
    <location>
        <begin position="398"/>
        <end position="407"/>
    </location>
</feature>
<feature type="region of interest" description="Disordered" evidence="2">
    <location>
        <begin position="546"/>
        <end position="786"/>
    </location>
</feature>
<feature type="region of interest" description="Disordered" evidence="2">
    <location>
        <begin position="800"/>
        <end position="819"/>
    </location>
</feature>
<dbReference type="Pfam" id="PF10253">
    <property type="entry name" value="PRCC"/>
    <property type="match status" value="1"/>
</dbReference>
<organism evidence="6">
    <name type="scientific">Grosmannia clavigera (strain kw1407 / UAMH 11150)</name>
    <name type="common">Blue stain fungus</name>
    <name type="synonym">Graphiocladiella clavigera</name>
    <dbReference type="NCBI Taxonomy" id="655863"/>
    <lineage>
        <taxon>Eukaryota</taxon>
        <taxon>Fungi</taxon>
        <taxon>Dikarya</taxon>
        <taxon>Ascomycota</taxon>
        <taxon>Pezizomycotina</taxon>
        <taxon>Sordariomycetes</taxon>
        <taxon>Sordariomycetidae</taxon>
        <taxon>Ophiostomatales</taxon>
        <taxon>Ophiostomataceae</taxon>
        <taxon>Leptographium</taxon>
    </lineage>
</organism>
<dbReference type="InterPro" id="IPR031313">
    <property type="entry name" value="Sin1_PH_dom"/>
</dbReference>
<dbReference type="Pfam" id="PF16979">
    <property type="entry name" value="SIN1_PH"/>
    <property type="match status" value="1"/>
</dbReference>
<dbReference type="PANTHER" id="PTHR13335">
    <property type="entry name" value="TARGET OF RAPAMYCIN COMPLEX 2 SUBUNIT MAPKAP1"/>
    <property type="match status" value="1"/>
</dbReference>
<reference evidence="5 6" key="1">
    <citation type="journal article" date="2011" name="Proc. Natl. Acad. Sci. U.S.A.">
        <title>Genome and transcriptome analyses of the mountain pine beetle-fungal symbiont Grosmannia clavigera, a lodgepole pine pathogen.</title>
        <authorList>
            <person name="DiGuistini S."/>
            <person name="Wang Y."/>
            <person name="Liao N.Y."/>
            <person name="Taylor G."/>
            <person name="Tanguay P."/>
            <person name="Feau N."/>
            <person name="Henrissat B."/>
            <person name="Chan S.K."/>
            <person name="Hesse-Orce U."/>
            <person name="Alamouti S.M."/>
            <person name="Tsui C.K.M."/>
            <person name="Docking R.T."/>
            <person name="Levasseur A."/>
            <person name="Haridas S."/>
            <person name="Robertson G."/>
            <person name="Birol I."/>
            <person name="Holt R.A."/>
            <person name="Marra M.A."/>
            <person name="Hamelin R.C."/>
            <person name="Hirst M."/>
            <person name="Jones S.J.M."/>
            <person name="Bohlmann J."/>
            <person name="Breuil C."/>
        </authorList>
    </citation>
    <scope>NUCLEOTIDE SEQUENCE [LARGE SCALE GENOMIC DNA]</scope>
    <source>
        <strain evidence="6">kw1407 / UAMH 11150</strain>
    </source>
</reference>
<keyword evidence="5" id="KW-0808">Transferase</keyword>
<feature type="compositionally biased region" description="Polar residues" evidence="2">
    <location>
        <begin position="614"/>
        <end position="626"/>
    </location>
</feature>
<dbReference type="GeneID" id="25981213"/>
<dbReference type="OrthoDB" id="241990at2759"/>
<keyword evidence="6" id="KW-1185">Reference proteome</keyword>
<dbReference type="InParanoid" id="F0XNJ0"/>
<dbReference type="GO" id="GO:0005737">
    <property type="term" value="C:cytoplasm"/>
    <property type="evidence" value="ECO:0007669"/>
    <property type="project" value="TreeGrafter"/>
</dbReference>
<evidence type="ECO:0000256" key="2">
    <source>
        <dbReference type="SAM" id="MobiDB-lite"/>
    </source>
</evidence>
<keyword evidence="5" id="KW-0418">Kinase</keyword>
<sequence length="1405" mass="147461">MGLVDYDSDSGSSEAEQTAAAPKVAVPSTTATAGASGKKQPFQKLVDRANPGKIVVSLPSTVAGEDAEAEDNERPAKRARVGAVGSSRFSSFGSFLPPPKKTAATTKSTAGGGELPGTARQSVNLKTSSEAAFSRQRAQATADGSDGSSSCSTKMTLPPAKAPSIPEGQKAASDVKLVGNPLMFMPLSVSRKPGGKKKTGGKGKGAAAGEAASKAGAARTEEVPAPPKKKVSLFSLEANAEDEAAADGEGEEVPSADGTYQPLFETYEREGQEEQPLQLQQQQQQQQQLSGSLDALADDLRLTARERRELFGRAGAGAAVASATFNMDEEYRHNEKVRLASEADQKQQAHNPVRAVQPGKHSLRQLVTAVQTQQDALEETFAKNRAAQRESGSRAPHKQSTTTSFSTDEPRLVCDSTMSVLQIEDLVSYQLRASYLSEFADGVGERLITLDESIVHSAPFKAAGWRPNPGLIKRTHSPPIPTAVASEYFRAPRTLGLTLEDEPDNSSGLLGGGPGGGGFGGGIGGIGSGGVSGQIGGSSSLMLGGGGGSGGAGGSSSVAGGSSITAATKRRRRREQMEEEEDSSDLSDESDDEGTAEQRAAQQIKFAKMPTRFRSGSSPLQSSNLRQPPMGPPDSPTSSTTTTAGAGPGAGARRGSQSALEAVKERARRDTVTSSEMSSENEFDASGFQRLREQGDVGGGSSSSGRSGRTTTTTTTAQGRSRGGNNSSSRTAAAAMVKRQDSDLLEEEQEDEEDEEDEEGSEDESEGEDGLDGLDGDDGSDMSSTFAGSIESASASMLHAGTTNPLNAPPLRLPIIGTPPREFTRTATVRRSQRPVALLPMGELPPPRPLSTLRPASLAAPPRSLLSAALQAKKSGAAMPFDRFATLSGKGDPNPIMVRIYAPFSAQSTRPFEVPIRRLVQEGGGGAERTVTVADLIGLSLWRYTEEKREPALPANRLHVNWWTLRMVEEGGEVDDDFPPLERTRPLASFTTANNSSSGGGNMSSGGGGGGGGRFRANSKVYDDFALVEASASEFNENQRTTPQFTAEKVGEMGEQIGGRPNEISPRKETDKEADNDGDRTPRNATPQPGAGRMLMGGRSSFQPLDQPRANPIITTMFRFHGPHADDPAVPAATPNTARGRKKLLRVHVHVANMPPGQMVALEVATDTYLEQVLDMVCKKRQLDKASHVLKLPDSGAVVLMDRTVASIGALTDLDLYRKRFADGSATGSLASSSAAAGAVGSVMGVASGAAAAAAAAASAAVAAAGASPKLIHSGYGYGSSSTNGRHRGVVHPLARELIEASDASYKKYTVWRRQGLKLMGSSERVVTIDGEYVHIGGASTGKVTTVHFSNVVGCKVSHRHPTHFKLIVYKATESKRYDFLAKTADEAAEIVLELKKAMSPYRDV</sequence>
<dbReference type="HOGENOM" id="CLU_005130_0_0_1"/>
<feature type="compositionally biased region" description="Polar residues" evidence="2">
    <location>
        <begin position="119"/>
        <end position="139"/>
    </location>
</feature>
<feature type="compositionally biased region" description="Polar residues" evidence="2">
    <location>
        <begin position="146"/>
        <end position="155"/>
    </location>
</feature>
<evidence type="ECO:0000256" key="1">
    <source>
        <dbReference type="ARBA" id="ARBA00009407"/>
    </source>
</evidence>
<feature type="compositionally biased region" description="Gly residues" evidence="2">
    <location>
        <begin position="998"/>
        <end position="1012"/>
    </location>
</feature>
<dbReference type="InterPro" id="IPR031567">
    <property type="entry name" value="CRIM_dom"/>
</dbReference>
<gene>
    <name evidence="5" type="ORF">CMQ_7646</name>
</gene>
<accession>F0XNJ0</accession>
<evidence type="ECO:0000313" key="6">
    <source>
        <dbReference type="Proteomes" id="UP000007796"/>
    </source>
</evidence>
<feature type="compositionally biased region" description="Basic and acidic residues" evidence="2">
    <location>
        <begin position="1065"/>
        <end position="1082"/>
    </location>
</feature>
<protein>
    <submittedName>
        <fullName evidence="5">Stress activated map kinase interacting</fullName>
    </submittedName>
</protein>
<dbReference type="InterPro" id="IPR008828">
    <property type="entry name" value="Sin1/Avo1"/>
</dbReference>
<dbReference type="InterPro" id="IPR018800">
    <property type="entry name" value="PRCC"/>
</dbReference>
<feature type="domain" description="SIN1-type PH" evidence="4">
    <location>
        <begin position="1305"/>
        <end position="1400"/>
    </location>
</feature>
<feature type="region of interest" description="Disordered" evidence="2">
    <location>
        <begin position="1"/>
        <end position="44"/>
    </location>
</feature>
<dbReference type="GO" id="GO:0005886">
    <property type="term" value="C:plasma membrane"/>
    <property type="evidence" value="ECO:0007669"/>
    <property type="project" value="TreeGrafter"/>
</dbReference>
<feature type="compositionally biased region" description="Acidic residues" evidence="2">
    <location>
        <begin position="239"/>
        <end position="254"/>
    </location>
</feature>
<dbReference type="GO" id="GO:0038203">
    <property type="term" value="P:TORC2 signaling"/>
    <property type="evidence" value="ECO:0007669"/>
    <property type="project" value="TreeGrafter"/>
</dbReference>
<feature type="compositionally biased region" description="Low complexity" evidence="2">
    <location>
        <begin position="205"/>
        <end position="218"/>
    </location>
</feature>
<feature type="compositionally biased region" description="Basic and acidic residues" evidence="2">
    <location>
        <begin position="662"/>
        <end position="671"/>
    </location>
</feature>
<dbReference type="GO" id="GO:0005546">
    <property type="term" value="F:phosphatidylinositol-4,5-bisphosphate binding"/>
    <property type="evidence" value="ECO:0007669"/>
    <property type="project" value="TreeGrafter"/>
</dbReference>
<evidence type="ECO:0000259" key="4">
    <source>
        <dbReference type="Pfam" id="PF16979"/>
    </source>
</evidence>
<feature type="compositionally biased region" description="Low complexity" evidence="2">
    <location>
        <begin position="81"/>
        <end position="109"/>
    </location>
</feature>
<feature type="domain" description="CRIM" evidence="3">
    <location>
        <begin position="863"/>
        <end position="1039"/>
    </location>
</feature>
<feature type="region of interest" description="Disordered" evidence="2">
    <location>
        <begin position="990"/>
        <end position="1012"/>
    </location>
</feature>
<dbReference type="GO" id="GO:0016301">
    <property type="term" value="F:kinase activity"/>
    <property type="evidence" value="ECO:0007669"/>
    <property type="project" value="UniProtKB-KW"/>
</dbReference>
<feature type="region of interest" description="Disordered" evidence="2">
    <location>
        <begin position="57"/>
        <end position="292"/>
    </location>
</feature>
<dbReference type="STRING" id="655863.F0XNJ0"/>
<dbReference type="PANTHER" id="PTHR13335:SF1">
    <property type="entry name" value="TARGET OF RAPAMYCIN COMPLEX 2 SUBUNIT MAPKAP1"/>
    <property type="match status" value="1"/>
</dbReference>
<proteinExistence type="inferred from homology"/>
<feature type="compositionally biased region" description="Low complexity" evidence="2">
    <location>
        <begin position="636"/>
        <end position="645"/>
    </location>
</feature>
<feature type="compositionally biased region" description="Acidic residues" evidence="2">
    <location>
        <begin position="577"/>
        <end position="595"/>
    </location>
</feature>
<dbReference type="EMBL" id="GL629801">
    <property type="protein sequence ID" value="EFX00644.1"/>
    <property type="molecule type" value="Genomic_DNA"/>
</dbReference>
<feature type="region of interest" description="Disordered" evidence="2">
    <location>
        <begin position="384"/>
        <end position="408"/>
    </location>
</feature>
<feature type="compositionally biased region" description="Acidic residues" evidence="2">
    <location>
        <begin position="743"/>
        <end position="780"/>
    </location>
</feature>
<dbReference type="GO" id="GO:0031932">
    <property type="term" value="C:TORC2 complex"/>
    <property type="evidence" value="ECO:0007669"/>
    <property type="project" value="InterPro"/>
</dbReference>
<dbReference type="RefSeq" id="XP_014170126.1">
    <property type="nucleotide sequence ID" value="XM_014314651.1"/>
</dbReference>
<evidence type="ECO:0000259" key="3">
    <source>
        <dbReference type="Pfam" id="PF16978"/>
    </source>
</evidence>
<comment type="similarity">
    <text evidence="1">Belongs to the SIN1 family.</text>
</comment>
<dbReference type="InterPro" id="IPR011993">
    <property type="entry name" value="PH-like_dom_sf"/>
</dbReference>
<dbReference type="Pfam" id="PF16978">
    <property type="entry name" value="CRIM"/>
    <property type="match status" value="1"/>
</dbReference>
<evidence type="ECO:0000313" key="5">
    <source>
        <dbReference type="EMBL" id="EFX00644.1"/>
    </source>
</evidence>
<name>F0XNJ0_GROCL</name>